<dbReference type="Gene3D" id="2.60.120.560">
    <property type="entry name" value="Exo-inulinase, domain 1"/>
    <property type="match status" value="1"/>
</dbReference>
<evidence type="ECO:0000256" key="4">
    <source>
        <dbReference type="ARBA" id="ARBA00019623"/>
    </source>
</evidence>
<dbReference type="PANTHER" id="PTHR43101:SF1">
    <property type="entry name" value="BETA-FRUCTOSIDASE"/>
    <property type="match status" value="1"/>
</dbReference>
<dbReference type="InterPro" id="IPR013320">
    <property type="entry name" value="ConA-like_dom_sf"/>
</dbReference>
<dbReference type="Pfam" id="PF00251">
    <property type="entry name" value="Glyco_hydro_32N"/>
    <property type="match status" value="1"/>
</dbReference>
<dbReference type="InterPro" id="IPR013148">
    <property type="entry name" value="Glyco_hydro_32_N"/>
</dbReference>
<dbReference type="CDD" id="cd08996">
    <property type="entry name" value="GH32_FFase"/>
    <property type="match status" value="1"/>
</dbReference>
<dbReference type="NCBIfam" id="TIGR01322">
    <property type="entry name" value="scrB_fam"/>
    <property type="match status" value="1"/>
</dbReference>
<dbReference type="InterPro" id="IPR023296">
    <property type="entry name" value="Glyco_hydro_beta-prop_sf"/>
</dbReference>
<evidence type="ECO:0000256" key="7">
    <source>
        <dbReference type="ARBA" id="ARBA00033367"/>
    </source>
</evidence>
<dbReference type="Pfam" id="PF08244">
    <property type="entry name" value="Glyco_hydro_32C"/>
    <property type="match status" value="1"/>
</dbReference>
<dbReference type="InterPro" id="IPR051214">
    <property type="entry name" value="GH32_Enzymes"/>
</dbReference>
<sequence>MTRHKQAVEKATKSINQVKEEVGTNQWRLKYHVSSPAYWINDPNGFSFYNGEYHLFYQHHPYSAKWGPMHWGHVKSKDLTFWEHLPVALAPSEEYDKDGCFSGSAIEKEGKLYLMYTGHKWTGDNHDTDLEQVQCLAVSEDGVNFEKLANNPVIGAAPVGDIHPHHIRDPKVWKRGDDYYCVIGNKTKDEVGQVLLYRSHDLIEWEFVNVVAKGEGNFGFMWECPDIFDLDGHDVLVMSPQGMEPEDYLYHNLHQSGYVIGELDYESGKLDHGSFELLDYGFDFYAPQTTIDDQGRRVMVAWMAMWESDMPEQEFNWAGAMTLPRQLFIQDGKIISKPMPEVEKLRNELTAYENVIFEGKKVLGGVSGDCIELDVVIDAKDASLFGLKLRVNEEKGEETVVRYDLAEGFLTLDRNKSGKGLDGIRQAPVELKDNELHLRIFMDQSSVEIFVNGGEKVMTSRIYPGQASTGVEFFAEGTVSIKSLKKWSLNESVGCEPVHSKSLSEI</sequence>
<dbReference type="InterPro" id="IPR006232">
    <property type="entry name" value="Suc6P_hydrolase"/>
</dbReference>
<comment type="similarity">
    <text evidence="2 8">Belongs to the glycosyl hydrolase 32 family.</text>
</comment>
<protein>
    <recommendedName>
        <fullName evidence="4 8">Sucrose-6-phosphate hydrolase</fullName>
        <ecNumber evidence="3 8">3.2.1.26</ecNumber>
    </recommendedName>
    <alternativeName>
        <fullName evidence="7 9">Invertase</fullName>
    </alternativeName>
</protein>
<keyword evidence="9" id="KW-0963">Cytoplasm</keyword>
<evidence type="ECO:0000256" key="6">
    <source>
        <dbReference type="ARBA" id="ARBA00023295"/>
    </source>
</evidence>
<evidence type="ECO:0000313" key="13">
    <source>
        <dbReference type="Proteomes" id="UP001589838"/>
    </source>
</evidence>
<feature type="domain" description="Glycosyl hydrolase family 32 N-terminal" evidence="10">
    <location>
        <begin position="32"/>
        <end position="338"/>
    </location>
</feature>
<dbReference type="Gene3D" id="2.115.10.20">
    <property type="entry name" value="Glycosyl hydrolase domain, family 43"/>
    <property type="match status" value="1"/>
</dbReference>
<evidence type="ECO:0000259" key="10">
    <source>
        <dbReference type="Pfam" id="PF00251"/>
    </source>
</evidence>
<evidence type="ECO:0000256" key="5">
    <source>
        <dbReference type="ARBA" id="ARBA00022801"/>
    </source>
</evidence>
<dbReference type="EC" id="3.2.1.26" evidence="3 8"/>
<organism evidence="12 13">
    <name type="scientific">Halalkalibacter kiskunsagensis</name>
    <dbReference type="NCBI Taxonomy" id="1548599"/>
    <lineage>
        <taxon>Bacteria</taxon>
        <taxon>Bacillati</taxon>
        <taxon>Bacillota</taxon>
        <taxon>Bacilli</taxon>
        <taxon>Bacillales</taxon>
        <taxon>Bacillaceae</taxon>
        <taxon>Halalkalibacter</taxon>
    </lineage>
</organism>
<dbReference type="Proteomes" id="UP001589838">
    <property type="component" value="Unassembled WGS sequence"/>
</dbReference>
<comment type="function">
    <text evidence="9">Enables the bacterium to metabolize sucrose as a sole carbon source.</text>
</comment>
<accession>A0ABV6KGZ5</accession>
<evidence type="ECO:0000256" key="1">
    <source>
        <dbReference type="ARBA" id="ARBA00004914"/>
    </source>
</evidence>
<evidence type="ECO:0000256" key="9">
    <source>
        <dbReference type="RuleBase" id="RU365015"/>
    </source>
</evidence>
<keyword evidence="13" id="KW-1185">Reference proteome</keyword>
<evidence type="ECO:0000256" key="2">
    <source>
        <dbReference type="ARBA" id="ARBA00009902"/>
    </source>
</evidence>
<dbReference type="PANTHER" id="PTHR43101">
    <property type="entry name" value="BETA-FRUCTOSIDASE"/>
    <property type="match status" value="1"/>
</dbReference>
<evidence type="ECO:0000256" key="8">
    <source>
        <dbReference type="RuleBase" id="RU362110"/>
    </source>
</evidence>
<name>A0ABV6KGZ5_9BACI</name>
<keyword evidence="6 8" id="KW-0326">Glycosidase</keyword>
<gene>
    <name evidence="12" type="ORF">ACFFHM_19445</name>
</gene>
<proteinExistence type="inferred from homology"/>
<comment type="caution">
    <text evidence="12">The sequence shown here is derived from an EMBL/GenBank/DDBJ whole genome shotgun (WGS) entry which is preliminary data.</text>
</comment>
<dbReference type="EMBL" id="JBHLUX010000082">
    <property type="protein sequence ID" value="MFC0472598.1"/>
    <property type="molecule type" value="Genomic_DNA"/>
</dbReference>
<dbReference type="SUPFAM" id="SSF75005">
    <property type="entry name" value="Arabinanase/levansucrase/invertase"/>
    <property type="match status" value="1"/>
</dbReference>
<dbReference type="InterPro" id="IPR013189">
    <property type="entry name" value="Glyco_hydro_32_C"/>
</dbReference>
<feature type="domain" description="Glycosyl hydrolase family 32 C-terminal" evidence="11">
    <location>
        <begin position="341"/>
        <end position="488"/>
    </location>
</feature>
<dbReference type="RefSeq" id="WP_335963218.1">
    <property type="nucleotide sequence ID" value="NZ_JAXBLX010000044.1"/>
</dbReference>
<comment type="subcellular location">
    <subcellularLocation>
        <location evidence="9">Cytoplasm</location>
    </subcellularLocation>
</comment>
<comment type="catalytic activity">
    <reaction evidence="8">
        <text>Hydrolysis of terminal non-reducing beta-D-fructofuranoside residues in beta-D-fructofuranosides.</text>
        <dbReference type="EC" id="3.2.1.26"/>
    </reaction>
</comment>
<dbReference type="SMART" id="SM00640">
    <property type="entry name" value="Glyco_32"/>
    <property type="match status" value="1"/>
</dbReference>
<dbReference type="SUPFAM" id="SSF49899">
    <property type="entry name" value="Concanavalin A-like lectins/glucanases"/>
    <property type="match status" value="1"/>
</dbReference>
<evidence type="ECO:0000259" key="11">
    <source>
        <dbReference type="Pfam" id="PF08244"/>
    </source>
</evidence>
<keyword evidence="5 8" id="KW-0378">Hydrolase</keyword>
<reference evidence="12 13" key="1">
    <citation type="submission" date="2024-09" db="EMBL/GenBank/DDBJ databases">
        <authorList>
            <person name="Sun Q."/>
            <person name="Mori K."/>
        </authorList>
    </citation>
    <scope>NUCLEOTIDE SEQUENCE [LARGE SCALE GENOMIC DNA]</scope>
    <source>
        <strain evidence="12 13">NCAIM B.02610</strain>
    </source>
</reference>
<evidence type="ECO:0000313" key="12">
    <source>
        <dbReference type="EMBL" id="MFC0472598.1"/>
    </source>
</evidence>
<keyword evidence="9" id="KW-0119">Carbohydrate metabolism</keyword>
<dbReference type="InterPro" id="IPR001362">
    <property type="entry name" value="Glyco_hydro_32"/>
</dbReference>
<dbReference type="GO" id="GO:0016787">
    <property type="term" value="F:hydrolase activity"/>
    <property type="evidence" value="ECO:0007669"/>
    <property type="project" value="UniProtKB-KW"/>
</dbReference>
<evidence type="ECO:0000256" key="3">
    <source>
        <dbReference type="ARBA" id="ARBA00012758"/>
    </source>
</evidence>
<comment type="pathway">
    <text evidence="1 9">Glycan biosynthesis; sucrose metabolism.</text>
</comment>